<comment type="caution">
    <text evidence="2">The sequence shown here is derived from an EMBL/GenBank/DDBJ whole genome shotgun (WGS) entry which is preliminary data.</text>
</comment>
<dbReference type="EMBL" id="CAJQZP010000824">
    <property type="protein sequence ID" value="CAG4986927.1"/>
    <property type="molecule type" value="Genomic_DNA"/>
</dbReference>
<organism evidence="2 3">
    <name type="scientific">Parnassius apollo</name>
    <name type="common">Apollo butterfly</name>
    <name type="synonym">Papilio apollo</name>
    <dbReference type="NCBI Taxonomy" id="110799"/>
    <lineage>
        <taxon>Eukaryota</taxon>
        <taxon>Metazoa</taxon>
        <taxon>Ecdysozoa</taxon>
        <taxon>Arthropoda</taxon>
        <taxon>Hexapoda</taxon>
        <taxon>Insecta</taxon>
        <taxon>Pterygota</taxon>
        <taxon>Neoptera</taxon>
        <taxon>Endopterygota</taxon>
        <taxon>Lepidoptera</taxon>
        <taxon>Glossata</taxon>
        <taxon>Ditrysia</taxon>
        <taxon>Papilionoidea</taxon>
        <taxon>Papilionidae</taxon>
        <taxon>Parnassiinae</taxon>
        <taxon>Parnassini</taxon>
        <taxon>Parnassius</taxon>
        <taxon>Parnassius</taxon>
    </lineage>
</organism>
<evidence type="ECO:0000313" key="3">
    <source>
        <dbReference type="Proteomes" id="UP000691718"/>
    </source>
</evidence>
<dbReference type="AlphaFoldDB" id="A0A8S3WWU3"/>
<accession>A0A8S3WWU3</accession>
<proteinExistence type="predicted"/>
<feature type="compositionally biased region" description="Basic and acidic residues" evidence="1">
    <location>
        <begin position="64"/>
        <end position="112"/>
    </location>
</feature>
<dbReference type="Proteomes" id="UP000691718">
    <property type="component" value="Unassembled WGS sequence"/>
</dbReference>
<sequence length="183" mass="19661">MPSKLRILSIRLYKNVNIASKNAELAIGSHPLAPELPEMRLPSPHVKKPQGVSAGENVTLSRDAVVRSRDAGVRSRDAGVRSRDAGVRSRDAGVRSRDAGVRSRDAGVRSRDAGVRSRDAVVRSFDAEARSRGAVMRSRDAVASSRDAVTSLTSDSECWDSLASCSIALRFLSSSSALQKTLF</sequence>
<keyword evidence="3" id="KW-1185">Reference proteome</keyword>
<reference evidence="2" key="1">
    <citation type="submission" date="2021-04" db="EMBL/GenBank/DDBJ databases">
        <authorList>
            <person name="Tunstrom K."/>
        </authorList>
    </citation>
    <scope>NUCLEOTIDE SEQUENCE</scope>
</reference>
<evidence type="ECO:0000256" key="1">
    <source>
        <dbReference type="SAM" id="MobiDB-lite"/>
    </source>
</evidence>
<evidence type="ECO:0000313" key="2">
    <source>
        <dbReference type="EMBL" id="CAG4986927.1"/>
    </source>
</evidence>
<gene>
    <name evidence="2" type="ORF">PAPOLLO_LOCUS11363</name>
</gene>
<name>A0A8S3WWU3_PARAO</name>
<protein>
    <submittedName>
        <fullName evidence="2">(apollo) hypothetical protein</fullName>
    </submittedName>
</protein>
<feature type="region of interest" description="Disordered" evidence="1">
    <location>
        <begin position="36"/>
        <end position="112"/>
    </location>
</feature>